<evidence type="ECO:0000313" key="6">
    <source>
        <dbReference type="EMBL" id="NYI91750.1"/>
    </source>
</evidence>
<proteinExistence type="predicted"/>
<evidence type="ECO:0000256" key="2">
    <source>
        <dbReference type="ARBA" id="ARBA00023125"/>
    </source>
</evidence>
<feature type="DNA-binding region" description="H-T-H motif" evidence="4">
    <location>
        <begin position="40"/>
        <end position="59"/>
    </location>
</feature>
<dbReference type="Pfam" id="PF00440">
    <property type="entry name" value="TetR_N"/>
    <property type="match status" value="1"/>
</dbReference>
<evidence type="ECO:0000313" key="7">
    <source>
        <dbReference type="Proteomes" id="UP000549616"/>
    </source>
</evidence>
<dbReference type="InterPro" id="IPR001647">
    <property type="entry name" value="HTH_TetR"/>
</dbReference>
<keyword evidence="1" id="KW-0805">Transcription regulation</keyword>
<sequence>MATVARKPSAGGRRAEAERNDVTVLAAARDVFIEHGWDAPVSAVAARAGVGMGSIYRRYPSKTDLLREMCLGAMRRATEEARAARAEEPDGWSALRRFMRCMVEARSCSLFVLIGNSAAGGEIAEAVAGLRAEMEALVDAAHRQGALREGVTSADVYLLLTQLRSAPSIDAARAGELQLRFLDVILDGLAAPGTTALSGAAAAWPELVFRDAPELS</sequence>
<dbReference type="EMBL" id="JACCFK010000001">
    <property type="protein sequence ID" value="NYI91750.1"/>
    <property type="molecule type" value="Genomic_DNA"/>
</dbReference>
<dbReference type="SUPFAM" id="SSF48498">
    <property type="entry name" value="Tetracyclin repressor-like, C-terminal domain"/>
    <property type="match status" value="1"/>
</dbReference>
<dbReference type="InterPro" id="IPR049445">
    <property type="entry name" value="TetR_SbtR-like_C"/>
</dbReference>
<keyword evidence="2 4" id="KW-0238">DNA-binding</keyword>
<dbReference type="AlphaFoldDB" id="A0A853B9S6"/>
<keyword evidence="3" id="KW-0804">Transcription</keyword>
<reference evidence="6 7" key="1">
    <citation type="submission" date="2020-07" db="EMBL/GenBank/DDBJ databases">
        <title>Sequencing the genomes of 1000 actinobacteria strains.</title>
        <authorList>
            <person name="Klenk H.-P."/>
        </authorList>
    </citation>
    <scope>NUCLEOTIDE SEQUENCE [LARGE SCALE GENOMIC DNA]</scope>
    <source>
        <strain evidence="6 7">DSM 104006</strain>
    </source>
</reference>
<dbReference type="PROSITE" id="PS50977">
    <property type="entry name" value="HTH_TETR_2"/>
    <property type="match status" value="1"/>
</dbReference>
<feature type="domain" description="HTH tetR-type" evidence="5">
    <location>
        <begin position="18"/>
        <end position="77"/>
    </location>
</feature>
<dbReference type="RefSeq" id="WP_179775595.1">
    <property type="nucleotide sequence ID" value="NZ_JACCFK010000001.1"/>
</dbReference>
<dbReference type="InterPro" id="IPR050109">
    <property type="entry name" value="HTH-type_TetR-like_transc_reg"/>
</dbReference>
<evidence type="ECO:0000256" key="4">
    <source>
        <dbReference type="PROSITE-ProRule" id="PRU00335"/>
    </source>
</evidence>
<comment type="caution">
    <text evidence="6">The sequence shown here is derived from an EMBL/GenBank/DDBJ whole genome shotgun (WGS) entry which is preliminary data.</text>
</comment>
<dbReference type="GO" id="GO:0000976">
    <property type="term" value="F:transcription cis-regulatory region binding"/>
    <property type="evidence" value="ECO:0007669"/>
    <property type="project" value="TreeGrafter"/>
</dbReference>
<dbReference type="PRINTS" id="PR00455">
    <property type="entry name" value="HTHTETR"/>
</dbReference>
<gene>
    <name evidence="6" type="ORF">HNR02_005073</name>
</gene>
<protein>
    <submittedName>
        <fullName evidence="6">AcrR family transcriptional regulator</fullName>
    </submittedName>
</protein>
<organism evidence="6 7">
    <name type="scientific">Amycolatopsis endophytica</name>
    <dbReference type="NCBI Taxonomy" id="860233"/>
    <lineage>
        <taxon>Bacteria</taxon>
        <taxon>Bacillati</taxon>
        <taxon>Actinomycetota</taxon>
        <taxon>Actinomycetes</taxon>
        <taxon>Pseudonocardiales</taxon>
        <taxon>Pseudonocardiaceae</taxon>
        <taxon>Amycolatopsis</taxon>
    </lineage>
</organism>
<dbReference type="GO" id="GO:0003700">
    <property type="term" value="F:DNA-binding transcription factor activity"/>
    <property type="evidence" value="ECO:0007669"/>
    <property type="project" value="TreeGrafter"/>
</dbReference>
<name>A0A853B9S6_9PSEU</name>
<evidence type="ECO:0000256" key="3">
    <source>
        <dbReference type="ARBA" id="ARBA00023163"/>
    </source>
</evidence>
<dbReference type="PANTHER" id="PTHR30055:SF234">
    <property type="entry name" value="HTH-TYPE TRANSCRIPTIONAL REGULATOR BETI"/>
    <property type="match status" value="1"/>
</dbReference>
<accession>A0A853B9S6</accession>
<dbReference type="PANTHER" id="PTHR30055">
    <property type="entry name" value="HTH-TYPE TRANSCRIPTIONAL REGULATOR RUTR"/>
    <property type="match status" value="1"/>
</dbReference>
<keyword evidence="7" id="KW-1185">Reference proteome</keyword>
<evidence type="ECO:0000256" key="1">
    <source>
        <dbReference type="ARBA" id="ARBA00023015"/>
    </source>
</evidence>
<dbReference type="Pfam" id="PF21597">
    <property type="entry name" value="TetR_C_43"/>
    <property type="match status" value="1"/>
</dbReference>
<dbReference type="InterPro" id="IPR036271">
    <property type="entry name" value="Tet_transcr_reg_TetR-rel_C_sf"/>
</dbReference>
<dbReference type="SUPFAM" id="SSF46689">
    <property type="entry name" value="Homeodomain-like"/>
    <property type="match status" value="1"/>
</dbReference>
<dbReference type="Gene3D" id="1.10.357.10">
    <property type="entry name" value="Tetracycline Repressor, domain 2"/>
    <property type="match status" value="1"/>
</dbReference>
<dbReference type="Proteomes" id="UP000549616">
    <property type="component" value="Unassembled WGS sequence"/>
</dbReference>
<dbReference type="InterPro" id="IPR009057">
    <property type="entry name" value="Homeodomain-like_sf"/>
</dbReference>
<evidence type="ECO:0000259" key="5">
    <source>
        <dbReference type="PROSITE" id="PS50977"/>
    </source>
</evidence>